<dbReference type="InterPro" id="IPR013087">
    <property type="entry name" value="Znf_C2H2_type"/>
</dbReference>
<protein>
    <recommendedName>
        <fullName evidence="2">PH domain-containing protein</fullName>
    </recommendedName>
</protein>
<evidence type="ECO:0000259" key="2">
    <source>
        <dbReference type="PROSITE" id="PS50003"/>
    </source>
</evidence>
<gene>
    <name evidence="3" type="ORF">AV274_3623</name>
</gene>
<dbReference type="InterPro" id="IPR036388">
    <property type="entry name" value="WH-like_DNA-bd_sf"/>
</dbReference>
<reference evidence="3 4" key="1">
    <citation type="submission" date="2016-05" db="EMBL/GenBank/DDBJ databases">
        <title>Nuclear genome of Blastocystis sp. subtype 1 NandII.</title>
        <authorList>
            <person name="Gentekaki E."/>
            <person name="Curtis B."/>
            <person name="Stairs C."/>
            <person name="Eme L."/>
            <person name="Herman E."/>
            <person name="Klimes V."/>
            <person name="Arias M.C."/>
            <person name="Elias M."/>
            <person name="Hilliou F."/>
            <person name="Klute M."/>
            <person name="Malik S.-B."/>
            <person name="Pightling A."/>
            <person name="Rachubinski R."/>
            <person name="Salas D."/>
            <person name="Schlacht A."/>
            <person name="Suga H."/>
            <person name="Archibald J."/>
            <person name="Ball S.G."/>
            <person name="Clark G."/>
            <person name="Dacks J."/>
            <person name="Van Der Giezen M."/>
            <person name="Tsaousis A."/>
            <person name="Roger A."/>
        </authorList>
    </citation>
    <scope>NUCLEOTIDE SEQUENCE [LARGE SCALE GENOMIC DNA]</scope>
    <source>
        <strain evidence="4">ATCC 50177 / NandII</strain>
    </source>
</reference>
<dbReference type="GO" id="GO:0035556">
    <property type="term" value="P:intracellular signal transduction"/>
    <property type="evidence" value="ECO:0007669"/>
    <property type="project" value="InterPro"/>
</dbReference>
<dbReference type="OrthoDB" id="185175at2759"/>
<dbReference type="EMBL" id="LXWW01000219">
    <property type="protein sequence ID" value="OAO14712.1"/>
    <property type="molecule type" value="Genomic_DNA"/>
</dbReference>
<dbReference type="Gene3D" id="1.10.10.10">
    <property type="entry name" value="Winged helix-like DNA-binding domain superfamily/Winged helix DNA-binding domain"/>
    <property type="match status" value="1"/>
</dbReference>
<sequence>MQDKHSVKCSFCDNVINTTLSAIICPDCEKLILTKYCAGCGQPVTFGKVVKEHSRSWHSGCYAIFRVEETEDDYKDYESTVKAKTNRTRKILTGNSTYLFYDQDRAAQSQDRYPYRRDSAVSHSSNNTDTAPTHKSEAELLSGEENDDYGYVSPLHQEEESDQYRPNFFSTNERQIIYRLQTLGFVKDNVYDGKIYQNSVTGFEFVSFLISRKQCEDTDQACTIGQRFVNSHILVPVDENEEGIEENVIFDGDKELYYVDDSILGVEDLGDAPQEVVQPQKEHNKILRMSGYLLTMNKDGKTQRLWYELSAGILRSYLQPNTIRQRNEESDSNCIEALDTQEFTVMPIHKGNGESTTSFKLVGTVREIQYQAESMEEYEEWMSVLRNRE</sequence>
<feature type="domain" description="PH" evidence="2">
    <location>
        <begin position="286"/>
        <end position="389"/>
    </location>
</feature>
<keyword evidence="4" id="KW-1185">Reference proteome</keyword>
<accession>A0A196SEZ2</accession>
<dbReference type="SMART" id="SM00049">
    <property type="entry name" value="DEP"/>
    <property type="match status" value="1"/>
</dbReference>
<proteinExistence type="predicted"/>
<dbReference type="SUPFAM" id="SSF50729">
    <property type="entry name" value="PH domain-like"/>
    <property type="match status" value="1"/>
</dbReference>
<evidence type="ECO:0000313" key="3">
    <source>
        <dbReference type="EMBL" id="OAO14712.1"/>
    </source>
</evidence>
<dbReference type="SUPFAM" id="SSF46785">
    <property type="entry name" value="Winged helix' DNA-binding domain"/>
    <property type="match status" value="1"/>
</dbReference>
<dbReference type="InterPro" id="IPR001849">
    <property type="entry name" value="PH_domain"/>
</dbReference>
<dbReference type="InterPro" id="IPR011993">
    <property type="entry name" value="PH-like_dom_sf"/>
</dbReference>
<dbReference type="PROSITE" id="PS50003">
    <property type="entry name" value="PH_DOMAIN"/>
    <property type="match status" value="1"/>
</dbReference>
<dbReference type="InterPro" id="IPR036390">
    <property type="entry name" value="WH_DNA-bd_sf"/>
</dbReference>
<comment type="caution">
    <text evidence="3">The sequence shown here is derived from an EMBL/GenBank/DDBJ whole genome shotgun (WGS) entry which is preliminary data.</text>
</comment>
<dbReference type="CDD" id="cd04371">
    <property type="entry name" value="DEP"/>
    <property type="match status" value="1"/>
</dbReference>
<dbReference type="Proteomes" id="UP000078348">
    <property type="component" value="Unassembled WGS sequence"/>
</dbReference>
<evidence type="ECO:0000313" key="4">
    <source>
        <dbReference type="Proteomes" id="UP000078348"/>
    </source>
</evidence>
<name>A0A196SEZ2_BLAHN</name>
<dbReference type="InterPro" id="IPR000591">
    <property type="entry name" value="DEP_dom"/>
</dbReference>
<dbReference type="Pfam" id="PF00610">
    <property type="entry name" value="DEP"/>
    <property type="match status" value="1"/>
</dbReference>
<feature type="region of interest" description="Disordered" evidence="1">
    <location>
        <begin position="109"/>
        <end position="137"/>
    </location>
</feature>
<evidence type="ECO:0000256" key="1">
    <source>
        <dbReference type="SAM" id="MobiDB-lite"/>
    </source>
</evidence>
<dbReference type="Gene3D" id="2.30.29.30">
    <property type="entry name" value="Pleckstrin-homology domain (PH domain)/Phosphotyrosine-binding domain (PTB)"/>
    <property type="match status" value="1"/>
</dbReference>
<feature type="compositionally biased region" description="Polar residues" evidence="1">
    <location>
        <begin position="121"/>
        <end position="131"/>
    </location>
</feature>
<organism evidence="3 4">
    <name type="scientific">Blastocystis sp. subtype 1 (strain ATCC 50177 / NandII)</name>
    <dbReference type="NCBI Taxonomy" id="478820"/>
    <lineage>
        <taxon>Eukaryota</taxon>
        <taxon>Sar</taxon>
        <taxon>Stramenopiles</taxon>
        <taxon>Bigyra</taxon>
        <taxon>Opalozoa</taxon>
        <taxon>Opalinata</taxon>
        <taxon>Blastocystidae</taxon>
        <taxon>Blastocystis</taxon>
    </lineage>
</organism>
<dbReference type="PROSITE" id="PS00028">
    <property type="entry name" value="ZINC_FINGER_C2H2_1"/>
    <property type="match status" value="1"/>
</dbReference>
<dbReference type="AlphaFoldDB" id="A0A196SEZ2"/>